<evidence type="ECO:0000256" key="1">
    <source>
        <dbReference type="SAM" id="MobiDB-lite"/>
    </source>
</evidence>
<evidence type="ECO:0000313" key="2">
    <source>
        <dbReference type="EMBL" id="OSD06544.1"/>
    </source>
</evidence>
<name>A0A1Y2J161_TRAC3</name>
<feature type="compositionally biased region" description="Pro residues" evidence="1">
    <location>
        <begin position="89"/>
        <end position="98"/>
    </location>
</feature>
<dbReference type="OrthoDB" id="3173171at2759"/>
<sequence length="598" mass="65021">MRLQVSTDTTVEFYTLRGEYGPILSVPPPSTRPRLRVLPSPDLEYSPIVSAVAVVDPIAKLTRECSALRLKLATVERRERIARTAPPSARTPPHPPPLALVDNLSLSQRPAHDPAHARTSHLQTEVMKLTERYKALEKTLREMQDTLRAKDREIEALRAERDRLIAERDDARAATKSRSVSRERSRLSNGVHDDASSVASGNGAGAGNRPAGERQHRNRDRSRSRRHARRSDDAPPVPLGPAMTLEAEHYARARSMDVFLTKTDGWSGAQIIQAVDDLNAEISHFAAAATDSCSFARRSRAKTASLVVPPELENCTPWLGPAFSRILAVRDHAQDPILVQLALQASIAICCARSLSLFCVGFPSKLDALLTRILAHMQTSEPQATSSRWRALTHRSIRMLYPGLEEYAVTELVTTMLRWSSAVFALCGGSSGGSDTSSVLPAQLRRIAEAVYKLARVTREEILSTTFEVLVVDGGTAFEPGKMLNKMREGEGDEQHPGVAEFGLGGANGNGVHVNGHRHGHGHGHLNGAGHGHAAHPEDSGKVLCTTELGLRCITRRDARNGVGESGVADAGGDAFESRMLLLPKVLLDTAMDVIERG</sequence>
<dbReference type="Proteomes" id="UP000193067">
    <property type="component" value="Unassembled WGS sequence"/>
</dbReference>
<feature type="compositionally biased region" description="Basic and acidic residues" evidence="1">
    <location>
        <begin position="180"/>
        <end position="195"/>
    </location>
</feature>
<accession>A0A1Y2J161</accession>
<gene>
    <name evidence="2" type="ORF">PYCCODRAFT_1442685</name>
</gene>
<dbReference type="STRING" id="1353009.A0A1Y2J161"/>
<feature type="region of interest" description="Disordered" evidence="1">
    <location>
        <begin position="169"/>
        <end position="242"/>
    </location>
</feature>
<dbReference type="AlphaFoldDB" id="A0A1Y2J161"/>
<evidence type="ECO:0000313" key="3">
    <source>
        <dbReference type="Proteomes" id="UP000193067"/>
    </source>
</evidence>
<reference evidence="2 3" key="1">
    <citation type="journal article" date="2015" name="Biotechnol. Biofuels">
        <title>Enhanced degradation of softwood versus hardwood by the white-rot fungus Pycnoporus coccineus.</title>
        <authorList>
            <person name="Couturier M."/>
            <person name="Navarro D."/>
            <person name="Chevret D."/>
            <person name="Henrissat B."/>
            <person name="Piumi F."/>
            <person name="Ruiz-Duenas F.J."/>
            <person name="Martinez A.T."/>
            <person name="Grigoriev I.V."/>
            <person name="Riley R."/>
            <person name="Lipzen A."/>
            <person name="Berrin J.G."/>
            <person name="Master E.R."/>
            <person name="Rosso M.N."/>
        </authorList>
    </citation>
    <scope>NUCLEOTIDE SEQUENCE [LARGE SCALE GENOMIC DNA]</scope>
    <source>
        <strain evidence="2 3">BRFM310</strain>
    </source>
</reference>
<feature type="compositionally biased region" description="Basic residues" evidence="1">
    <location>
        <begin position="216"/>
        <end position="229"/>
    </location>
</feature>
<dbReference type="EMBL" id="KZ084090">
    <property type="protein sequence ID" value="OSD06544.1"/>
    <property type="molecule type" value="Genomic_DNA"/>
</dbReference>
<feature type="region of interest" description="Disordered" evidence="1">
    <location>
        <begin position="82"/>
        <end position="101"/>
    </location>
</feature>
<organism evidence="2 3">
    <name type="scientific">Trametes coccinea (strain BRFM310)</name>
    <name type="common">Pycnoporus coccineus</name>
    <dbReference type="NCBI Taxonomy" id="1353009"/>
    <lineage>
        <taxon>Eukaryota</taxon>
        <taxon>Fungi</taxon>
        <taxon>Dikarya</taxon>
        <taxon>Basidiomycota</taxon>
        <taxon>Agaricomycotina</taxon>
        <taxon>Agaricomycetes</taxon>
        <taxon>Polyporales</taxon>
        <taxon>Polyporaceae</taxon>
        <taxon>Trametes</taxon>
    </lineage>
</organism>
<proteinExistence type="predicted"/>
<keyword evidence="3" id="KW-1185">Reference proteome</keyword>
<protein>
    <submittedName>
        <fullName evidence="2">Uncharacterized protein</fullName>
    </submittedName>
</protein>